<dbReference type="SUPFAM" id="SSF57667">
    <property type="entry name" value="beta-beta-alpha zinc fingers"/>
    <property type="match status" value="1"/>
</dbReference>
<evidence type="ECO:0000256" key="9">
    <source>
        <dbReference type="PROSITE-ProRule" id="PRU00042"/>
    </source>
</evidence>
<evidence type="ECO:0000256" key="1">
    <source>
        <dbReference type="ARBA" id="ARBA00004123"/>
    </source>
</evidence>
<sequence length="370" mass="40854">MSRDLFTRRDPTPYSDGERSDLSSEPELDRPPLPHLPYPAAYPTAYHAAYHAAYSAAYQATYPEPFGAAEYPAEQEEPLNLTLPRPESPPPAPVRYSYLVRRRDEHGAEHVTYLSPQRPRTPPAPPAAVARAHSLSKSCPPAGASTPERASGAEGAGAARRRKHRATRRLTFDEEKSSPISGTLIRDLAEGETVSGDIDPALNTVEVTEQARSELAKIPNRIGEYACTLCRTVYEDAFTLAQHRCPRIVHVEYRCPECDKVFNCPANLASHRRWHRPRAERTAERAAGAAQEVTDDSQPRCYLCGKAFKRAAALKKHIESHATERLGAALPGGRLDYLSLYADQKMSLALPGAGLLTVAPEEFRDRSPVR</sequence>
<feature type="compositionally biased region" description="Basic and acidic residues" evidence="10">
    <location>
        <begin position="1"/>
        <end position="32"/>
    </location>
</feature>
<evidence type="ECO:0000256" key="4">
    <source>
        <dbReference type="ARBA" id="ARBA00022771"/>
    </source>
</evidence>
<comment type="caution">
    <text evidence="12">The sequence shown here is derived from an EMBL/GenBank/DDBJ whole genome shotgun (WGS) entry which is preliminary data.</text>
</comment>
<proteinExistence type="predicted"/>
<feature type="region of interest" description="Disordered" evidence="10">
    <location>
        <begin position="1"/>
        <end position="38"/>
    </location>
</feature>
<dbReference type="GO" id="GO:0008270">
    <property type="term" value="F:zinc ion binding"/>
    <property type="evidence" value="ECO:0007669"/>
    <property type="project" value="UniProtKB-KW"/>
</dbReference>
<dbReference type="PANTHER" id="PTHR15065">
    <property type="entry name" value="INSULINOMA-ASSOCIATED 1"/>
    <property type="match status" value="1"/>
</dbReference>
<dbReference type="OrthoDB" id="8953942at2759"/>
<dbReference type="GO" id="GO:0001227">
    <property type="term" value="F:DNA-binding transcription repressor activity, RNA polymerase II-specific"/>
    <property type="evidence" value="ECO:0007669"/>
    <property type="project" value="TreeGrafter"/>
</dbReference>
<dbReference type="PROSITE" id="PS00028">
    <property type="entry name" value="ZINC_FINGER_C2H2_1"/>
    <property type="match status" value="2"/>
</dbReference>
<keyword evidence="13" id="KW-1185">Reference proteome</keyword>
<dbReference type="EMBL" id="VIIS01000336">
    <property type="protein sequence ID" value="KAF0310200.1"/>
    <property type="molecule type" value="Genomic_DNA"/>
</dbReference>
<keyword evidence="7" id="KW-0804">Transcription</keyword>
<dbReference type="Proteomes" id="UP000440578">
    <property type="component" value="Unassembled WGS sequence"/>
</dbReference>
<keyword evidence="2" id="KW-0479">Metal-binding</keyword>
<evidence type="ECO:0000259" key="11">
    <source>
        <dbReference type="PROSITE" id="PS50157"/>
    </source>
</evidence>
<evidence type="ECO:0000313" key="12">
    <source>
        <dbReference type="EMBL" id="KAF0310200.1"/>
    </source>
</evidence>
<feature type="region of interest" description="Disordered" evidence="10">
    <location>
        <begin position="68"/>
        <end position="94"/>
    </location>
</feature>
<dbReference type="GO" id="GO:0005634">
    <property type="term" value="C:nucleus"/>
    <property type="evidence" value="ECO:0007669"/>
    <property type="project" value="UniProtKB-SubCell"/>
</dbReference>
<evidence type="ECO:0000256" key="2">
    <source>
        <dbReference type="ARBA" id="ARBA00022723"/>
    </source>
</evidence>
<dbReference type="GO" id="GO:0030182">
    <property type="term" value="P:neuron differentiation"/>
    <property type="evidence" value="ECO:0007669"/>
    <property type="project" value="TreeGrafter"/>
</dbReference>
<evidence type="ECO:0000256" key="6">
    <source>
        <dbReference type="ARBA" id="ARBA00023015"/>
    </source>
</evidence>
<dbReference type="PROSITE" id="PS50157">
    <property type="entry name" value="ZINC_FINGER_C2H2_2"/>
    <property type="match status" value="2"/>
</dbReference>
<dbReference type="FunFam" id="3.30.160.60:FF:001896">
    <property type="entry name" value="insulinoma-associated protein 1b"/>
    <property type="match status" value="1"/>
</dbReference>
<keyword evidence="6" id="KW-0805">Transcription regulation</keyword>
<evidence type="ECO:0000256" key="3">
    <source>
        <dbReference type="ARBA" id="ARBA00022737"/>
    </source>
</evidence>
<keyword evidence="4 9" id="KW-0863">Zinc-finger</keyword>
<feature type="compositionally biased region" description="Basic residues" evidence="10">
    <location>
        <begin position="159"/>
        <end position="168"/>
    </location>
</feature>
<dbReference type="AlphaFoldDB" id="A0A6A4X277"/>
<comment type="subcellular location">
    <subcellularLocation>
        <location evidence="1">Nucleus</location>
    </subcellularLocation>
</comment>
<dbReference type="InterPro" id="IPR036236">
    <property type="entry name" value="Znf_C2H2_sf"/>
</dbReference>
<evidence type="ECO:0000313" key="13">
    <source>
        <dbReference type="Proteomes" id="UP000440578"/>
    </source>
</evidence>
<dbReference type="InterPro" id="IPR042972">
    <property type="entry name" value="INSM1/2"/>
</dbReference>
<protein>
    <submittedName>
        <fullName evidence="12">Insulinoma-associated protein 1a</fullName>
    </submittedName>
</protein>
<dbReference type="InterPro" id="IPR013087">
    <property type="entry name" value="Znf_C2H2_type"/>
</dbReference>
<feature type="domain" description="C2H2-type" evidence="11">
    <location>
        <begin position="253"/>
        <end position="280"/>
    </location>
</feature>
<accession>A0A6A4X277</accession>
<dbReference type="GO" id="GO:0010564">
    <property type="term" value="P:regulation of cell cycle process"/>
    <property type="evidence" value="ECO:0007669"/>
    <property type="project" value="TreeGrafter"/>
</dbReference>
<dbReference type="GO" id="GO:0017053">
    <property type="term" value="C:transcription repressor complex"/>
    <property type="evidence" value="ECO:0007669"/>
    <property type="project" value="TreeGrafter"/>
</dbReference>
<gene>
    <name evidence="12" type="primary">insm1a_1</name>
    <name evidence="12" type="ORF">FJT64_000236</name>
</gene>
<name>A0A6A4X277_AMPAM</name>
<feature type="region of interest" description="Disordered" evidence="10">
    <location>
        <begin position="109"/>
        <end position="177"/>
    </location>
</feature>
<keyword evidence="3" id="KW-0677">Repeat</keyword>
<keyword evidence="8" id="KW-0539">Nucleus</keyword>
<dbReference type="GO" id="GO:0000978">
    <property type="term" value="F:RNA polymerase II cis-regulatory region sequence-specific DNA binding"/>
    <property type="evidence" value="ECO:0007669"/>
    <property type="project" value="TreeGrafter"/>
</dbReference>
<keyword evidence="5" id="KW-0862">Zinc</keyword>
<dbReference type="PANTHER" id="PTHR15065:SF4">
    <property type="entry name" value="LD18634P"/>
    <property type="match status" value="1"/>
</dbReference>
<feature type="compositionally biased region" description="Low complexity" evidence="10">
    <location>
        <begin position="149"/>
        <end position="158"/>
    </location>
</feature>
<reference evidence="12 13" key="1">
    <citation type="submission" date="2019-07" db="EMBL/GenBank/DDBJ databases">
        <title>Draft genome assembly of a fouling barnacle, Amphibalanus amphitrite (Darwin, 1854): The first reference genome for Thecostraca.</title>
        <authorList>
            <person name="Kim W."/>
        </authorList>
    </citation>
    <scope>NUCLEOTIDE SEQUENCE [LARGE SCALE GENOMIC DNA]</scope>
    <source>
        <strain evidence="12">SNU_AA5</strain>
        <tissue evidence="12">Soma without cirri and trophi</tissue>
    </source>
</reference>
<evidence type="ECO:0000256" key="8">
    <source>
        <dbReference type="ARBA" id="ARBA00023242"/>
    </source>
</evidence>
<evidence type="ECO:0000256" key="10">
    <source>
        <dbReference type="SAM" id="MobiDB-lite"/>
    </source>
</evidence>
<dbReference type="Pfam" id="PF00096">
    <property type="entry name" value="zf-C2H2"/>
    <property type="match status" value="2"/>
</dbReference>
<evidence type="ECO:0000256" key="5">
    <source>
        <dbReference type="ARBA" id="ARBA00022833"/>
    </source>
</evidence>
<evidence type="ECO:0000256" key="7">
    <source>
        <dbReference type="ARBA" id="ARBA00023163"/>
    </source>
</evidence>
<feature type="domain" description="C2H2-type" evidence="11">
    <location>
        <begin position="299"/>
        <end position="326"/>
    </location>
</feature>
<dbReference type="Gene3D" id="3.30.160.60">
    <property type="entry name" value="Classic Zinc Finger"/>
    <property type="match status" value="1"/>
</dbReference>
<dbReference type="SMART" id="SM00355">
    <property type="entry name" value="ZnF_C2H2"/>
    <property type="match status" value="3"/>
</dbReference>
<organism evidence="12 13">
    <name type="scientific">Amphibalanus amphitrite</name>
    <name type="common">Striped barnacle</name>
    <name type="synonym">Balanus amphitrite</name>
    <dbReference type="NCBI Taxonomy" id="1232801"/>
    <lineage>
        <taxon>Eukaryota</taxon>
        <taxon>Metazoa</taxon>
        <taxon>Ecdysozoa</taxon>
        <taxon>Arthropoda</taxon>
        <taxon>Crustacea</taxon>
        <taxon>Multicrustacea</taxon>
        <taxon>Cirripedia</taxon>
        <taxon>Thoracica</taxon>
        <taxon>Thoracicalcarea</taxon>
        <taxon>Balanomorpha</taxon>
        <taxon>Balanoidea</taxon>
        <taxon>Balanidae</taxon>
        <taxon>Amphibalaninae</taxon>
        <taxon>Amphibalanus</taxon>
    </lineage>
</organism>